<reference evidence="2" key="1">
    <citation type="submission" date="2023-07" db="EMBL/GenBank/DDBJ databases">
        <authorList>
            <consortium name="CYATHOMIX"/>
        </authorList>
    </citation>
    <scope>NUCLEOTIDE SEQUENCE</scope>
    <source>
        <strain evidence="2">N/A</strain>
    </source>
</reference>
<comment type="caution">
    <text evidence="2">The sequence shown here is derived from an EMBL/GenBank/DDBJ whole genome shotgun (WGS) entry which is preliminary data.</text>
</comment>
<feature type="domain" description="MADF" evidence="1">
    <location>
        <begin position="20"/>
        <end position="89"/>
    </location>
</feature>
<dbReference type="AlphaFoldDB" id="A0AA36GTA3"/>
<gene>
    <name evidence="2" type="ORF">CYNAS_LOCUS9702</name>
</gene>
<dbReference type="EMBL" id="CATQJL010000223">
    <property type="protein sequence ID" value="CAJ0597719.1"/>
    <property type="molecule type" value="Genomic_DNA"/>
</dbReference>
<name>A0AA36GTA3_CYLNA</name>
<evidence type="ECO:0000259" key="1">
    <source>
        <dbReference type="Pfam" id="PF10545"/>
    </source>
</evidence>
<protein>
    <recommendedName>
        <fullName evidence="1">MADF domain-containing protein</fullName>
    </recommendedName>
</protein>
<dbReference type="InterPro" id="IPR006578">
    <property type="entry name" value="MADF-dom"/>
</dbReference>
<organism evidence="2 3">
    <name type="scientific">Cylicocyclus nassatus</name>
    <name type="common">Nematode worm</name>
    <dbReference type="NCBI Taxonomy" id="53992"/>
    <lineage>
        <taxon>Eukaryota</taxon>
        <taxon>Metazoa</taxon>
        <taxon>Ecdysozoa</taxon>
        <taxon>Nematoda</taxon>
        <taxon>Chromadorea</taxon>
        <taxon>Rhabditida</taxon>
        <taxon>Rhabditina</taxon>
        <taxon>Rhabditomorpha</taxon>
        <taxon>Strongyloidea</taxon>
        <taxon>Strongylidae</taxon>
        <taxon>Cylicocyclus</taxon>
    </lineage>
</organism>
<evidence type="ECO:0000313" key="2">
    <source>
        <dbReference type="EMBL" id="CAJ0597719.1"/>
    </source>
</evidence>
<dbReference type="Proteomes" id="UP001176961">
    <property type="component" value="Unassembled WGS sequence"/>
</dbReference>
<dbReference type="Pfam" id="PF10545">
    <property type="entry name" value="MADF_DNA_bdg"/>
    <property type="match status" value="1"/>
</dbReference>
<proteinExistence type="predicted"/>
<accession>A0AA36GTA3</accession>
<keyword evidence="3" id="KW-1185">Reference proteome</keyword>
<evidence type="ECO:0000313" key="3">
    <source>
        <dbReference type="Proteomes" id="UP001176961"/>
    </source>
</evidence>
<sequence length="223" mass="25518">MKRSSEHTVIHLSDAEKHFLIDAVKQRAALCSEQEPTYKNFHAKMAAWRQVTHEMKLKFGKKFDAYSLQKTFRELRDVNMRKRNRNQSRPRYRTVSGEEIQEKIARGERFCNVCMDVETETADVTEEHDAELVETSQSSSDTSLLTGLVDWDSVGIICSILKSFKAPDTFGAMGHLLSATLRELDALDPVTAAEFSVKVAELQLELSRAIYELKKAQRYRILS</sequence>